<dbReference type="SUPFAM" id="SSF74650">
    <property type="entry name" value="Galactose mutarotase-like"/>
    <property type="match status" value="1"/>
</dbReference>
<dbReference type="RefSeq" id="WP_167928428.1">
    <property type="nucleotide sequence ID" value="NZ_JAATVY010000031.1"/>
</dbReference>
<proteinExistence type="predicted"/>
<feature type="domain" description="Glycoside hydrolase family 65 C-terminal" evidence="3">
    <location>
        <begin position="581"/>
        <end position="624"/>
    </location>
</feature>
<keyword evidence="5" id="KW-0378">Hydrolase</keyword>
<dbReference type="InterPro" id="IPR012341">
    <property type="entry name" value="6hp_glycosidase-like_sf"/>
</dbReference>
<dbReference type="InterPro" id="IPR008928">
    <property type="entry name" value="6-hairpin_glycosidase_sf"/>
</dbReference>
<dbReference type="Gene3D" id="2.60.420.10">
    <property type="entry name" value="Maltose phosphorylase, domain 3"/>
    <property type="match status" value="1"/>
</dbReference>
<feature type="domain" description="Glycoside hydrolase family 65 central catalytic" evidence="2">
    <location>
        <begin position="211"/>
        <end position="571"/>
    </location>
</feature>
<name>A0ABX0Y5Z5_9ACTN</name>
<dbReference type="Gene3D" id="2.70.98.40">
    <property type="entry name" value="Glycoside hydrolase, family 65, N-terminal domain"/>
    <property type="match status" value="1"/>
</dbReference>
<dbReference type="Pfam" id="PF03632">
    <property type="entry name" value="Glyco_hydro_65m"/>
    <property type="match status" value="1"/>
</dbReference>
<dbReference type="InterPro" id="IPR005196">
    <property type="entry name" value="Glyco_hydro_65_N"/>
</dbReference>
<protein>
    <submittedName>
        <fullName evidence="5">Glycoside hydrolase family 65 protein</fullName>
    </submittedName>
</protein>
<accession>A0ABX0Y5Z5</accession>
<comment type="caution">
    <text evidence="5">The sequence shown here is derived from an EMBL/GenBank/DDBJ whole genome shotgun (WGS) entry which is preliminary data.</text>
</comment>
<reference evidence="5 6" key="1">
    <citation type="submission" date="2020-03" db="EMBL/GenBank/DDBJ databases">
        <title>WGS of the type strain of Planosporangium spp.</title>
        <authorList>
            <person name="Thawai C."/>
        </authorList>
    </citation>
    <scope>NUCLEOTIDE SEQUENCE [LARGE SCALE GENOMIC DNA]</scope>
    <source>
        <strain evidence="5 6">TBRC 5610</strain>
    </source>
</reference>
<evidence type="ECO:0000313" key="5">
    <source>
        <dbReference type="EMBL" id="NJC73526.1"/>
    </source>
</evidence>
<organism evidence="5 6">
    <name type="scientific">Planosporangium thailandense</name>
    <dbReference type="NCBI Taxonomy" id="765197"/>
    <lineage>
        <taxon>Bacteria</taxon>
        <taxon>Bacillati</taxon>
        <taxon>Actinomycetota</taxon>
        <taxon>Actinomycetes</taxon>
        <taxon>Micromonosporales</taxon>
        <taxon>Micromonosporaceae</taxon>
        <taxon>Planosporangium</taxon>
    </lineage>
</organism>
<dbReference type="Pfam" id="PF03633">
    <property type="entry name" value="Glyco_hydro_65C"/>
    <property type="match status" value="1"/>
</dbReference>
<feature type="domain" description="Glycoside hydrolase family 65 N-terminal" evidence="4">
    <location>
        <begin position="15"/>
        <end position="123"/>
    </location>
</feature>
<dbReference type="InterPro" id="IPR011013">
    <property type="entry name" value="Gal_mutarotase_sf_dom"/>
</dbReference>
<keyword evidence="1" id="KW-0326">Glycosidase</keyword>
<dbReference type="PANTHER" id="PTHR11051">
    <property type="entry name" value="GLYCOSYL HYDROLASE-RELATED"/>
    <property type="match status" value="1"/>
</dbReference>
<dbReference type="InterPro" id="IPR037018">
    <property type="entry name" value="GH65_N"/>
</dbReference>
<keyword evidence="6" id="KW-1185">Reference proteome</keyword>
<dbReference type="SUPFAM" id="SSF48208">
    <property type="entry name" value="Six-hairpin glycosidases"/>
    <property type="match status" value="1"/>
</dbReference>
<dbReference type="GO" id="GO:0016787">
    <property type="term" value="F:hydrolase activity"/>
    <property type="evidence" value="ECO:0007669"/>
    <property type="project" value="UniProtKB-KW"/>
</dbReference>
<dbReference type="Gene3D" id="1.50.10.10">
    <property type="match status" value="1"/>
</dbReference>
<dbReference type="InterPro" id="IPR005194">
    <property type="entry name" value="Glyco_hydro_65_C"/>
</dbReference>
<dbReference type="EMBL" id="JAATVY010000031">
    <property type="protein sequence ID" value="NJC73526.1"/>
    <property type="molecule type" value="Genomic_DNA"/>
</dbReference>
<evidence type="ECO:0000259" key="2">
    <source>
        <dbReference type="Pfam" id="PF03632"/>
    </source>
</evidence>
<gene>
    <name evidence="5" type="ORF">HC031_27930</name>
</gene>
<dbReference type="InterPro" id="IPR005195">
    <property type="entry name" value="Glyco_hydro_65_M"/>
</dbReference>
<dbReference type="Pfam" id="PF03636">
    <property type="entry name" value="Glyco_hydro_65N"/>
    <property type="match status" value="1"/>
</dbReference>
<dbReference type="Proteomes" id="UP000722989">
    <property type="component" value="Unassembled WGS sequence"/>
</dbReference>
<evidence type="ECO:0000256" key="1">
    <source>
        <dbReference type="ARBA" id="ARBA00023295"/>
    </source>
</evidence>
<evidence type="ECO:0000313" key="6">
    <source>
        <dbReference type="Proteomes" id="UP000722989"/>
    </source>
</evidence>
<sequence length="641" mass="68920">MPAPDAAPEWTVTVDGFDPGRERVHESLLTIADGRLGTRGSPVVGDRATTPGVFLAGCYDGTGAQTALARLPAWSRLGAAEELRPRRRTLDLYTGVLSEEGPLTSLRFASLARPGTAVMRVRADAALLPDSGSATAPGPVVAMFRDRRDGDVLHRIAAYDPAAGAARAAADGAAAAGFDQLLDEQRTAWARRWREADVVVDGDPDLQRAVQFALFHLMASVTDRCEAAVGARGLSGPAYGGHVFWDSDVFVLPFLAATHPAAARAMLEYRARRLPAARVAARRLGRAGARFPWESAGGGDDVTPTTARLATGEQVRISTGEREEHIVADVAWAAGCYLDWTGDGAFAAGAGRDLLVDTARYWASRVRLDDRGGAHIEGVIGPDEYHERADDNAYTNVMARWNLRRAAALDGGGTYRVSEPERTAWRTVADALVDGYDARSGVYEQFAGFFRLEPIVIAELMDRPVAADLLLGPERIQQTQVLKQPDVLMLHHLVPAEVAPGSLPANLDWYEPRTAHGSSLSPGIHAALLARVGRFDAARQWLGVAARVDLGDLTGSSAGGLHLAAMGGLWQALAYGFAGVRADAERLLVDPRLPPDWNALELGLRYRDVPFRLRIEPGTVEIDSDALVLRRAGRCWEVLPP</sequence>
<dbReference type="PANTHER" id="PTHR11051:SF8">
    <property type="entry name" value="PROTEIN-GLUCOSYLGALACTOSYLHYDROXYLYSINE GLUCOSIDASE"/>
    <property type="match status" value="1"/>
</dbReference>
<evidence type="ECO:0000259" key="4">
    <source>
        <dbReference type="Pfam" id="PF03636"/>
    </source>
</evidence>
<evidence type="ECO:0000259" key="3">
    <source>
        <dbReference type="Pfam" id="PF03633"/>
    </source>
</evidence>